<evidence type="ECO:0000313" key="4">
    <source>
        <dbReference type="Proteomes" id="UP000249547"/>
    </source>
</evidence>
<dbReference type="GO" id="GO:0016020">
    <property type="term" value="C:membrane"/>
    <property type="evidence" value="ECO:0007669"/>
    <property type="project" value="InterPro"/>
</dbReference>
<sequence length="437" mass="48236">MKKLLVLVAVITVASKEATSQQLFDNKVPYSFHFQQTVVTQAHPDFRADYSGDNSFLTHEQSKTSITATIFAGIRLGKHFELYVNPELAGGAGLSRDEGIAGFPNGETFRVGSPSPKVYVARAYGVLTIPFNNSVETVDDDVNQVAGVTTTRNLQIIVGKYCLADFFDDNTFSHDPRSQFMNWGLMSNGAWDYPADVRGYTYALTLAYRHNNWTVTAATALMPKVANGANLNFNYGQSNGEVIEVAHQHSLKGKKGIVRLLAFINEAPMGSYAQAVQEMPQSPDITTTRRDGRTKYGFGVNIEQQVTKTGGAFLRASWNDGLHETWAFTEIDRSISGGWSQSGAAWQRKNDVWGIACLINGISTDHRKYLQHGGLGFMLGDGNLDYSPEFITETYYKLSFPAIHVALSPGYQFILHPGYNKARGPVHVFGIRAQVTF</sequence>
<dbReference type="InterPro" id="IPR038673">
    <property type="entry name" value="OprB_sf"/>
</dbReference>
<dbReference type="EMBL" id="QLLL01000003">
    <property type="protein sequence ID" value="RAJ06974.1"/>
    <property type="molecule type" value="Genomic_DNA"/>
</dbReference>
<dbReference type="AlphaFoldDB" id="A0A327QTI9"/>
<name>A0A327QTI9_9BACT</name>
<dbReference type="GO" id="GO:0008643">
    <property type="term" value="P:carbohydrate transport"/>
    <property type="evidence" value="ECO:0007669"/>
    <property type="project" value="InterPro"/>
</dbReference>
<dbReference type="RefSeq" id="WP_111597546.1">
    <property type="nucleotide sequence ID" value="NZ_QLLL01000003.1"/>
</dbReference>
<evidence type="ECO:0000313" key="3">
    <source>
        <dbReference type="EMBL" id="RAJ06974.1"/>
    </source>
</evidence>
<accession>A0A327QTI9</accession>
<evidence type="ECO:0000256" key="1">
    <source>
        <dbReference type="ARBA" id="ARBA00008769"/>
    </source>
</evidence>
<dbReference type="Gene3D" id="2.40.160.180">
    <property type="entry name" value="Carbohydrate-selective porin OprB"/>
    <property type="match status" value="1"/>
</dbReference>
<comment type="caution">
    <text evidence="3">The sequence shown here is derived from an EMBL/GenBank/DDBJ whole genome shotgun (WGS) entry which is preliminary data.</text>
</comment>
<dbReference type="OrthoDB" id="5755240at2"/>
<proteinExistence type="inferred from homology"/>
<dbReference type="Pfam" id="PF04966">
    <property type="entry name" value="OprB"/>
    <property type="match status" value="1"/>
</dbReference>
<reference evidence="3 4" key="1">
    <citation type="submission" date="2018-06" db="EMBL/GenBank/DDBJ databases">
        <title>Genomic Encyclopedia of Archaeal and Bacterial Type Strains, Phase II (KMG-II): from individual species to whole genera.</title>
        <authorList>
            <person name="Goeker M."/>
        </authorList>
    </citation>
    <scope>NUCLEOTIDE SEQUENCE [LARGE SCALE GENOMIC DNA]</scope>
    <source>
        <strain evidence="3 4">DSM 23857</strain>
    </source>
</reference>
<comment type="similarity">
    <text evidence="1 2">Belongs to the OprB family.</text>
</comment>
<organism evidence="3 4">
    <name type="scientific">Chitinophaga skermanii</name>
    <dbReference type="NCBI Taxonomy" id="331697"/>
    <lineage>
        <taxon>Bacteria</taxon>
        <taxon>Pseudomonadati</taxon>
        <taxon>Bacteroidota</taxon>
        <taxon>Chitinophagia</taxon>
        <taxon>Chitinophagales</taxon>
        <taxon>Chitinophagaceae</taxon>
        <taxon>Chitinophaga</taxon>
    </lineage>
</organism>
<gene>
    <name evidence="3" type="ORF">LX64_02102</name>
</gene>
<dbReference type="Proteomes" id="UP000249547">
    <property type="component" value="Unassembled WGS sequence"/>
</dbReference>
<dbReference type="InterPro" id="IPR007049">
    <property type="entry name" value="Carb-sel_porin_OprB"/>
</dbReference>
<protein>
    <submittedName>
        <fullName evidence="3">High affinity Mn2+ porin</fullName>
    </submittedName>
</protein>
<keyword evidence="4" id="KW-1185">Reference proteome</keyword>
<evidence type="ECO:0000256" key="2">
    <source>
        <dbReference type="RuleBase" id="RU363072"/>
    </source>
</evidence>
<dbReference type="GO" id="GO:0015288">
    <property type="term" value="F:porin activity"/>
    <property type="evidence" value="ECO:0007669"/>
    <property type="project" value="InterPro"/>
</dbReference>